<dbReference type="InterPro" id="IPR005846">
    <property type="entry name" value="A-D-PHexomutase_a/b/a-III"/>
</dbReference>
<dbReference type="GO" id="GO:0005975">
    <property type="term" value="P:carbohydrate metabolic process"/>
    <property type="evidence" value="ECO:0007669"/>
    <property type="project" value="InterPro"/>
</dbReference>
<dbReference type="EC" id="5.4.2.10" evidence="6 8"/>
<accession>A0A7C4MKH0</accession>
<keyword evidence="5 6" id="KW-0413">Isomerase</keyword>
<protein>
    <recommendedName>
        <fullName evidence="6 8">Phosphoglucosamine mutase</fullName>
        <ecNumber evidence="6 8">5.4.2.10</ecNumber>
    </recommendedName>
</protein>
<feature type="binding site" evidence="6">
    <location>
        <position position="244"/>
    </location>
    <ligand>
        <name>Mg(2+)</name>
        <dbReference type="ChEBI" id="CHEBI:18420"/>
    </ligand>
</feature>
<dbReference type="PRINTS" id="PR00509">
    <property type="entry name" value="PGMPMM"/>
</dbReference>
<feature type="binding site" evidence="6">
    <location>
        <position position="242"/>
    </location>
    <ligand>
        <name>Mg(2+)</name>
        <dbReference type="ChEBI" id="CHEBI:18420"/>
    </ligand>
</feature>
<dbReference type="InterPro" id="IPR036900">
    <property type="entry name" value="A-D-PHexomutase_C_sf"/>
</dbReference>
<feature type="binding site" description="via phosphate group" evidence="6">
    <location>
        <position position="101"/>
    </location>
    <ligand>
        <name>Mg(2+)</name>
        <dbReference type="ChEBI" id="CHEBI:18420"/>
    </ligand>
</feature>
<dbReference type="GO" id="GO:0000287">
    <property type="term" value="F:magnesium ion binding"/>
    <property type="evidence" value="ECO:0007669"/>
    <property type="project" value="UniProtKB-UniRule"/>
</dbReference>
<evidence type="ECO:0000259" key="11">
    <source>
        <dbReference type="Pfam" id="PF02878"/>
    </source>
</evidence>
<evidence type="ECO:0000256" key="5">
    <source>
        <dbReference type="ARBA" id="ARBA00023235"/>
    </source>
</evidence>
<dbReference type="PROSITE" id="PS00710">
    <property type="entry name" value="PGM_PMM"/>
    <property type="match status" value="1"/>
</dbReference>
<dbReference type="InterPro" id="IPR016066">
    <property type="entry name" value="A-D-PHexomutase_CS"/>
</dbReference>
<keyword evidence="2 6" id="KW-0597">Phosphoprotein</keyword>
<evidence type="ECO:0000256" key="7">
    <source>
        <dbReference type="RuleBase" id="RU004326"/>
    </source>
</evidence>
<dbReference type="Gene3D" id="3.30.310.50">
    <property type="entry name" value="Alpha-D-phosphohexomutase, C-terminal domain"/>
    <property type="match status" value="1"/>
</dbReference>
<sequence>MSEWFGTDGIRRAVHEYPMTADTVLLIGMAIARHVRTLKPAAPILIGTDTRQSKDMFAHALAAGMSAVGTDVVLLGVVPTPGVAFLVRHLGAAAGVVVSASHNPYTDNGIKIFDASGFKISRKQEEAIEALIIDSVPVPRSTEPGTIRFEPQAVSAYRDFLLNTVASDFQLPGIQIVLDCANGAASVLAREVFEGIGARVDCIHDRPDGKNINEGCGSEHPKKLAERVLQRRAAVGFAFDGDADRVVAVDDTGTVLTGDQLIAVCADHFRKTGRLRAKPVVTTVMSNVGLRAMLKERHIPHIGCKVGDRNVMEAMKSCGSVLGGEDSGHMLFLDRHTTGDGMLSAIEILNVLSAEDKPLSELAAVMTVFPQALINVPVKAKPDLTTLPDLQADIRRAEERLGSEGRVLIRYSGTQPMCRVMVEGPSKSLVFYLAETLAASVRREIGEAVVEGRQESGVRSQKSGVSSWETGYRSQEKSG</sequence>
<dbReference type="Pfam" id="PF02878">
    <property type="entry name" value="PGM_PMM_I"/>
    <property type="match status" value="1"/>
</dbReference>
<organism evidence="14">
    <name type="scientific">Desulfatirhabdium butyrativorans</name>
    <dbReference type="NCBI Taxonomy" id="340467"/>
    <lineage>
        <taxon>Bacteria</taxon>
        <taxon>Pseudomonadati</taxon>
        <taxon>Thermodesulfobacteriota</taxon>
        <taxon>Desulfobacteria</taxon>
        <taxon>Desulfobacterales</taxon>
        <taxon>Desulfatirhabdiaceae</taxon>
        <taxon>Desulfatirhabdium</taxon>
    </lineage>
</organism>
<dbReference type="GO" id="GO:0009252">
    <property type="term" value="P:peptidoglycan biosynthetic process"/>
    <property type="evidence" value="ECO:0007669"/>
    <property type="project" value="TreeGrafter"/>
</dbReference>
<dbReference type="Pfam" id="PF02879">
    <property type="entry name" value="PGM_PMM_II"/>
    <property type="match status" value="1"/>
</dbReference>
<dbReference type="HAMAP" id="MF_01554_B">
    <property type="entry name" value="GlmM_B"/>
    <property type="match status" value="1"/>
</dbReference>
<feature type="modified residue" description="Phosphoserine" evidence="6">
    <location>
        <position position="101"/>
    </location>
</feature>
<feature type="domain" description="Alpha-D-phosphohexomutase alpha/beta/alpha" evidence="11">
    <location>
        <begin position="5"/>
        <end position="132"/>
    </location>
</feature>
<dbReference type="GO" id="GO:0005829">
    <property type="term" value="C:cytosol"/>
    <property type="evidence" value="ECO:0007669"/>
    <property type="project" value="TreeGrafter"/>
</dbReference>
<dbReference type="InterPro" id="IPR005843">
    <property type="entry name" value="A-D-PHexomutase_C"/>
</dbReference>
<evidence type="ECO:0000256" key="9">
    <source>
        <dbReference type="SAM" id="MobiDB-lite"/>
    </source>
</evidence>
<dbReference type="GO" id="GO:0008966">
    <property type="term" value="F:phosphoglucosamine mutase activity"/>
    <property type="evidence" value="ECO:0007669"/>
    <property type="project" value="UniProtKB-UniRule"/>
</dbReference>
<evidence type="ECO:0000259" key="13">
    <source>
        <dbReference type="Pfam" id="PF02880"/>
    </source>
</evidence>
<evidence type="ECO:0000256" key="3">
    <source>
        <dbReference type="ARBA" id="ARBA00022723"/>
    </source>
</evidence>
<reference evidence="14" key="1">
    <citation type="journal article" date="2020" name="mSystems">
        <title>Genome- and Community-Level Interaction Insights into Carbon Utilization and Element Cycling Functions of Hydrothermarchaeota in Hydrothermal Sediment.</title>
        <authorList>
            <person name="Zhou Z."/>
            <person name="Liu Y."/>
            <person name="Xu W."/>
            <person name="Pan J."/>
            <person name="Luo Z.H."/>
            <person name="Li M."/>
        </authorList>
    </citation>
    <scope>NUCLEOTIDE SEQUENCE [LARGE SCALE GENOMIC DNA]</scope>
    <source>
        <strain evidence="14">SpSt-477</strain>
    </source>
</reference>
<feature type="active site" description="Phosphoserine intermediate" evidence="6">
    <location>
        <position position="101"/>
    </location>
</feature>
<dbReference type="PANTHER" id="PTHR42946:SF1">
    <property type="entry name" value="PHOSPHOGLUCOMUTASE (ALPHA-D-GLUCOSE-1,6-BISPHOSPHATE-DEPENDENT)"/>
    <property type="match status" value="1"/>
</dbReference>
<feature type="domain" description="Alpha-D-phosphohexomutase alpha/beta/alpha" evidence="12">
    <location>
        <begin position="156"/>
        <end position="253"/>
    </location>
</feature>
<dbReference type="InterPro" id="IPR006352">
    <property type="entry name" value="GlmM_bact"/>
</dbReference>
<evidence type="ECO:0000256" key="8">
    <source>
        <dbReference type="RuleBase" id="RU004327"/>
    </source>
</evidence>
<dbReference type="PANTHER" id="PTHR42946">
    <property type="entry name" value="PHOSPHOHEXOSE MUTASE"/>
    <property type="match status" value="1"/>
</dbReference>
<evidence type="ECO:0000256" key="1">
    <source>
        <dbReference type="ARBA" id="ARBA00010231"/>
    </source>
</evidence>
<keyword evidence="4 6" id="KW-0460">Magnesium</keyword>
<dbReference type="InterPro" id="IPR005845">
    <property type="entry name" value="A-D-PHexomutase_a/b/a-II"/>
</dbReference>
<evidence type="ECO:0000313" key="14">
    <source>
        <dbReference type="EMBL" id="HGU31562.1"/>
    </source>
</evidence>
<feature type="compositionally biased region" description="Polar residues" evidence="9">
    <location>
        <begin position="457"/>
        <end position="473"/>
    </location>
</feature>
<comment type="function">
    <text evidence="6 8">Catalyzes the conversion of glucosamine-6-phosphate to glucosamine-1-phosphate.</text>
</comment>
<comment type="similarity">
    <text evidence="1 6 7">Belongs to the phosphohexose mutase family.</text>
</comment>
<dbReference type="FunFam" id="3.40.120.10:FF:000001">
    <property type="entry name" value="Phosphoglucosamine mutase"/>
    <property type="match status" value="1"/>
</dbReference>
<dbReference type="InterPro" id="IPR005841">
    <property type="entry name" value="Alpha-D-phosphohexomutase_SF"/>
</dbReference>
<evidence type="ECO:0000256" key="2">
    <source>
        <dbReference type="ARBA" id="ARBA00022553"/>
    </source>
</evidence>
<dbReference type="Pfam" id="PF02880">
    <property type="entry name" value="PGM_PMM_III"/>
    <property type="match status" value="1"/>
</dbReference>
<evidence type="ECO:0000256" key="4">
    <source>
        <dbReference type="ARBA" id="ARBA00022842"/>
    </source>
</evidence>
<feature type="region of interest" description="Disordered" evidence="9">
    <location>
        <begin position="452"/>
        <end position="479"/>
    </location>
</feature>
<dbReference type="InterPro" id="IPR005844">
    <property type="entry name" value="A-D-PHexomutase_a/b/a-I"/>
</dbReference>
<dbReference type="GO" id="GO:0006048">
    <property type="term" value="P:UDP-N-acetylglucosamine biosynthetic process"/>
    <property type="evidence" value="ECO:0007669"/>
    <property type="project" value="TreeGrafter"/>
</dbReference>
<dbReference type="NCBIfam" id="TIGR01455">
    <property type="entry name" value="glmM"/>
    <property type="match status" value="1"/>
</dbReference>
<dbReference type="InterPro" id="IPR016055">
    <property type="entry name" value="A-D-PHexomutase_a/b/a-I/II/III"/>
</dbReference>
<dbReference type="FunFam" id="3.40.120.10:FF:000003">
    <property type="entry name" value="Phosphoglucosamine mutase"/>
    <property type="match status" value="1"/>
</dbReference>
<dbReference type="Gene3D" id="3.40.120.10">
    <property type="entry name" value="Alpha-D-Glucose-1,6-Bisphosphate, subunit A, domain 3"/>
    <property type="match status" value="3"/>
</dbReference>
<comment type="PTM">
    <text evidence="6">Activated by phosphorylation.</text>
</comment>
<comment type="cofactor">
    <cofactor evidence="6">
        <name>Mg(2+)</name>
        <dbReference type="ChEBI" id="CHEBI:18420"/>
    </cofactor>
    <text evidence="6">Binds 1 Mg(2+) ion per subunit.</text>
</comment>
<dbReference type="Pfam" id="PF00408">
    <property type="entry name" value="PGM_PMM_IV"/>
    <property type="match status" value="1"/>
</dbReference>
<dbReference type="SUPFAM" id="SSF53738">
    <property type="entry name" value="Phosphoglucomutase, first 3 domains"/>
    <property type="match status" value="3"/>
</dbReference>
<gene>
    <name evidence="6 14" type="primary">glmM</name>
    <name evidence="14" type="ORF">ENS29_01745</name>
</gene>
<dbReference type="EMBL" id="DSUH01000040">
    <property type="protein sequence ID" value="HGU31562.1"/>
    <property type="molecule type" value="Genomic_DNA"/>
</dbReference>
<evidence type="ECO:0000256" key="6">
    <source>
        <dbReference type="HAMAP-Rule" id="MF_01554"/>
    </source>
</evidence>
<dbReference type="AlphaFoldDB" id="A0A7C4MKH0"/>
<dbReference type="CDD" id="cd05802">
    <property type="entry name" value="GlmM"/>
    <property type="match status" value="1"/>
</dbReference>
<dbReference type="SUPFAM" id="SSF55957">
    <property type="entry name" value="Phosphoglucomutase, C-terminal domain"/>
    <property type="match status" value="1"/>
</dbReference>
<feature type="domain" description="Alpha-D-phosphohexomutase alpha/beta/alpha" evidence="13">
    <location>
        <begin position="257"/>
        <end position="367"/>
    </location>
</feature>
<evidence type="ECO:0000259" key="12">
    <source>
        <dbReference type="Pfam" id="PF02879"/>
    </source>
</evidence>
<comment type="caution">
    <text evidence="14">The sequence shown here is derived from an EMBL/GenBank/DDBJ whole genome shotgun (WGS) entry which is preliminary data.</text>
</comment>
<dbReference type="GO" id="GO:0004615">
    <property type="term" value="F:phosphomannomutase activity"/>
    <property type="evidence" value="ECO:0007669"/>
    <property type="project" value="TreeGrafter"/>
</dbReference>
<keyword evidence="3 6" id="KW-0479">Metal-binding</keyword>
<dbReference type="InterPro" id="IPR050060">
    <property type="entry name" value="Phosphoglucosamine_mutase"/>
</dbReference>
<evidence type="ECO:0000259" key="10">
    <source>
        <dbReference type="Pfam" id="PF00408"/>
    </source>
</evidence>
<name>A0A7C4MKH0_9BACT</name>
<comment type="catalytic activity">
    <reaction evidence="6 8">
        <text>alpha-D-glucosamine 1-phosphate = D-glucosamine 6-phosphate</text>
        <dbReference type="Rhea" id="RHEA:23424"/>
        <dbReference type="ChEBI" id="CHEBI:58516"/>
        <dbReference type="ChEBI" id="CHEBI:58725"/>
        <dbReference type="EC" id="5.4.2.10"/>
    </reaction>
</comment>
<proteinExistence type="inferred from homology"/>
<feature type="binding site" evidence="6">
    <location>
        <position position="240"/>
    </location>
    <ligand>
        <name>Mg(2+)</name>
        <dbReference type="ChEBI" id="CHEBI:18420"/>
    </ligand>
</feature>
<feature type="domain" description="Alpha-D-phosphohexomutase C-terminal" evidence="10">
    <location>
        <begin position="373"/>
        <end position="438"/>
    </location>
</feature>